<evidence type="ECO:0000256" key="2">
    <source>
        <dbReference type="ARBA" id="ARBA00008974"/>
    </source>
</evidence>
<dbReference type="EMBL" id="JBAPLV010000018">
    <property type="protein sequence ID" value="MEI4280003.1"/>
    <property type="molecule type" value="Genomic_DNA"/>
</dbReference>
<dbReference type="InterPro" id="IPR001248">
    <property type="entry name" value="Pur-cyt_permease"/>
</dbReference>
<feature type="transmembrane region" description="Helical" evidence="6">
    <location>
        <begin position="217"/>
        <end position="236"/>
    </location>
</feature>
<dbReference type="Proteomes" id="UP001373496">
    <property type="component" value="Unassembled WGS sequence"/>
</dbReference>
<feature type="transmembrane region" description="Helical" evidence="6">
    <location>
        <begin position="38"/>
        <end position="58"/>
    </location>
</feature>
<feature type="transmembrane region" description="Helical" evidence="6">
    <location>
        <begin position="142"/>
        <end position="164"/>
    </location>
</feature>
<comment type="caution">
    <text evidence="7">The sequence shown here is derived from an EMBL/GenBank/DDBJ whole genome shotgun (WGS) entry which is preliminary data.</text>
</comment>
<dbReference type="RefSeq" id="WP_225233871.1">
    <property type="nucleotide sequence ID" value="NZ_JBAPLV010000018.1"/>
</dbReference>
<evidence type="ECO:0000256" key="5">
    <source>
        <dbReference type="ARBA" id="ARBA00023136"/>
    </source>
</evidence>
<evidence type="ECO:0000313" key="8">
    <source>
        <dbReference type="Proteomes" id="UP001373496"/>
    </source>
</evidence>
<proteinExistence type="inferred from homology"/>
<accession>A0ABU8E9I6</accession>
<dbReference type="PANTHER" id="PTHR30569:SF0">
    <property type="entry name" value="CYTOSINE PERMEASE"/>
    <property type="match status" value="1"/>
</dbReference>
<feature type="transmembrane region" description="Helical" evidence="6">
    <location>
        <begin position="64"/>
        <end position="86"/>
    </location>
</feature>
<keyword evidence="3 6" id="KW-0812">Transmembrane</keyword>
<dbReference type="InterPro" id="IPR030191">
    <property type="entry name" value="CodB"/>
</dbReference>
<evidence type="ECO:0000256" key="6">
    <source>
        <dbReference type="SAM" id="Phobius"/>
    </source>
</evidence>
<reference evidence="7 8" key="1">
    <citation type="submission" date="2024-03" db="EMBL/GenBank/DDBJ databases">
        <title>Draft genome sequence of Klenkia terrae.</title>
        <authorList>
            <person name="Duangmal K."/>
            <person name="Chantavorakit T."/>
        </authorList>
    </citation>
    <scope>NUCLEOTIDE SEQUENCE [LARGE SCALE GENOMIC DNA]</scope>
    <source>
        <strain evidence="7 8">JCM 17786</strain>
    </source>
</reference>
<feature type="transmembrane region" description="Helical" evidence="6">
    <location>
        <begin position="444"/>
        <end position="462"/>
    </location>
</feature>
<name>A0ABU8E9I6_9ACTN</name>
<dbReference type="PANTHER" id="PTHR30569">
    <property type="entry name" value="CYTOSINE TRANSPORTER CODB"/>
    <property type="match status" value="1"/>
</dbReference>
<evidence type="ECO:0000256" key="3">
    <source>
        <dbReference type="ARBA" id="ARBA00022692"/>
    </source>
</evidence>
<dbReference type="Pfam" id="PF02133">
    <property type="entry name" value="Transp_cyt_pur"/>
    <property type="match status" value="1"/>
</dbReference>
<dbReference type="Gene3D" id="1.10.4160.10">
    <property type="entry name" value="Hydantoin permease"/>
    <property type="match status" value="1"/>
</dbReference>
<feature type="transmembrane region" description="Helical" evidence="6">
    <location>
        <begin position="171"/>
        <end position="191"/>
    </location>
</feature>
<feature type="transmembrane region" description="Helical" evidence="6">
    <location>
        <begin position="387"/>
        <end position="407"/>
    </location>
</feature>
<comment type="similarity">
    <text evidence="2">Belongs to the purine-cytosine permease (2.A.39) family.</text>
</comment>
<keyword evidence="4 6" id="KW-1133">Transmembrane helix</keyword>
<feature type="transmembrane region" description="Helical" evidence="6">
    <location>
        <begin position="248"/>
        <end position="273"/>
    </location>
</feature>
<evidence type="ECO:0000313" key="7">
    <source>
        <dbReference type="EMBL" id="MEI4280003.1"/>
    </source>
</evidence>
<protein>
    <submittedName>
        <fullName evidence="7">Cytosine permease</fullName>
    </submittedName>
</protein>
<evidence type="ECO:0000256" key="1">
    <source>
        <dbReference type="ARBA" id="ARBA00004141"/>
    </source>
</evidence>
<feature type="transmembrane region" description="Helical" evidence="6">
    <location>
        <begin position="359"/>
        <end position="381"/>
    </location>
</feature>
<feature type="transmembrane region" description="Helical" evidence="6">
    <location>
        <begin position="309"/>
        <end position="328"/>
    </location>
</feature>
<feature type="transmembrane region" description="Helical" evidence="6">
    <location>
        <begin position="419"/>
        <end position="438"/>
    </location>
</feature>
<keyword evidence="5 6" id="KW-0472">Membrane</keyword>
<organism evidence="7 8">
    <name type="scientific">Klenkia terrae</name>
    <dbReference type="NCBI Taxonomy" id="1052259"/>
    <lineage>
        <taxon>Bacteria</taxon>
        <taxon>Bacillati</taxon>
        <taxon>Actinomycetota</taxon>
        <taxon>Actinomycetes</taxon>
        <taxon>Geodermatophilales</taxon>
        <taxon>Geodermatophilaceae</taxon>
        <taxon>Klenkia</taxon>
    </lineage>
</organism>
<feature type="transmembrane region" description="Helical" evidence="6">
    <location>
        <begin position="107"/>
        <end position="130"/>
    </location>
</feature>
<keyword evidence="8" id="KW-1185">Reference proteome</keyword>
<comment type="subcellular location">
    <subcellularLocation>
        <location evidence="1">Membrane</location>
        <topology evidence="1">Multi-pass membrane protein</topology>
    </subcellularLocation>
</comment>
<evidence type="ECO:0000256" key="4">
    <source>
        <dbReference type="ARBA" id="ARBA00022989"/>
    </source>
</evidence>
<gene>
    <name evidence="7" type="ORF">UXQ13_16150</name>
</gene>
<sequence>MADRIPVEPALRARMEDHALTAVPDSERRSGWGLMTNTAGIASTLIQLAIGGTVTLIAGVWWGLLAGVVVAVFGGTLGWLVGHVAYKSGTSSTVTARFYGLGTRGSALASLIFAFMILGFLALENALLYYGTLFMFGWAPTLLNAVVIYGLLTLAWIALTVFGLPLVQKTSMVLLVAFVALTVVLAFVALADSSVSLGELFAAGPVVPGFESGTARFTAVLSILAGSAGALALVDADFARYARSTKDVGILAVGGAVMIDVVVVVLGTIIIHAGSGEVSDYLTANPDIAATQVGDTVADKLAWMIANNAGAFFVVLAGTLGFVLMYVAQVKAQVLNTYSGSLSLSNLADGLFGRSPGRVTMVVVGNLIALLMVAGDILGLIGSYLGILGVTTTALAGVIIADFFIVRKRRVADPGETESVNWAGVISVVGAALLGGILQETGVTALGFVVALVVVLVAYPTLRTTVLKPAETRLPVG</sequence>